<accession>A0ABP5EU88</accession>
<name>A0ABP5EU88_9ACTN</name>
<keyword evidence="5" id="KW-1185">Reference proteome</keyword>
<dbReference type="InterPro" id="IPR008218">
    <property type="entry name" value="ATPase_V1-cplx_f_g_su"/>
</dbReference>
<evidence type="ECO:0000313" key="5">
    <source>
        <dbReference type="Proteomes" id="UP001499854"/>
    </source>
</evidence>
<dbReference type="Proteomes" id="UP001499854">
    <property type="component" value="Unassembled WGS sequence"/>
</dbReference>
<dbReference type="RefSeq" id="WP_344663029.1">
    <property type="nucleotide sequence ID" value="NZ_BAAAQM010000093.1"/>
</dbReference>
<comment type="similarity">
    <text evidence="1">Belongs to the V-ATPase F subunit family.</text>
</comment>
<evidence type="ECO:0000256" key="1">
    <source>
        <dbReference type="ARBA" id="ARBA00010148"/>
    </source>
</evidence>
<sequence>MAAGRVAALGEWALIRGFALAGVRTVTAADPEAVRAAWASLDRDVAVVILTPSAAGALGEAVRRGPLTVVLP</sequence>
<keyword evidence="2" id="KW-0813">Transport</keyword>
<organism evidence="4 5">
    <name type="scientific">Catenulispora subtropica</name>
    <dbReference type="NCBI Taxonomy" id="450798"/>
    <lineage>
        <taxon>Bacteria</taxon>
        <taxon>Bacillati</taxon>
        <taxon>Actinomycetota</taxon>
        <taxon>Actinomycetes</taxon>
        <taxon>Catenulisporales</taxon>
        <taxon>Catenulisporaceae</taxon>
        <taxon>Catenulispora</taxon>
    </lineage>
</organism>
<gene>
    <name evidence="4" type="ORF">GCM10009838_86180</name>
</gene>
<evidence type="ECO:0000313" key="4">
    <source>
        <dbReference type="EMBL" id="GAA2006660.1"/>
    </source>
</evidence>
<protein>
    <recommendedName>
        <fullName evidence="6">ATP synthase F subunit</fullName>
    </recommendedName>
</protein>
<proteinExistence type="inferred from homology"/>
<evidence type="ECO:0008006" key="6">
    <source>
        <dbReference type="Google" id="ProtNLM"/>
    </source>
</evidence>
<evidence type="ECO:0000256" key="3">
    <source>
        <dbReference type="ARBA" id="ARBA00023065"/>
    </source>
</evidence>
<dbReference type="SUPFAM" id="SSF159468">
    <property type="entry name" value="AtpF-like"/>
    <property type="match status" value="1"/>
</dbReference>
<dbReference type="Gene3D" id="3.40.50.10580">
    <property type="entry name" value="ATPase, V1 complex, subunit F"/>
    <property type="match status" value="1"/>
</dbReference>
<keyword evidence="3" id="KW-0406">Ion transport</keyword>
<reference evidence="5" key="1">
    <citation type="journal article" date="2019" name="Int. J. Syst. Evol. Microbiol.">
        <title>The Global Catalogue of Microorganisms (GCM) 10K type strain sequencing project: providing services to taxonomists for standard genome sequencing and annotation.</title>
        <authorList>
            <consortium name="The Broad Institute Genomics Platform"/>
            <consortium name="The Broad Institute Genome Sequencing Center for Infectious Disease"/>
            <person name="Wu L."/>
            <person name="Ma J."/>
        </authorList>
    </citation>
    <scope>NUCLEOTIDE SEQUENCE [LARGE SCALE GENOMIC DNA]</scope>
    <source>
        <strain evidence="5">JCM 16013</strain>
    </source>
</reference>
<dbReference type="EMBL" id="BAAAQM010000093">
    <property type="protein sequence ID" value="GAA2006660.1"/>
    <property type="molecule type" value="Genomic_DNA"/>
</dbReference>
<dbReference type="Pfam" id="PF01990">
    <property type="entry name" value="ATP-synt_F"/>
    <property type="match status" value="1"/>
</dbReference>
<comment type="caution">
    <text evidence="4">The sequence shown here is derived from an EMBL/GenBank/DDBJ whole genome shotgun (WGS) entry which is preliminary data.</text>
</comment>
<evidence type="ECO:0000256" key="2">
    <source>
        <dbReference type="ARBA" id="ARBA00022448"/>
    </source>
</evidence>
<dbReference type="InterPro" id="IPR036906">
    <property type="entry name" value="ATPase_V1_fsu_sf"/>
</dbReference>